<dbReference type="InterPro" id="IPR050218">
    <property type="entry name" value="LptD"/>
</dbReference>
<keyword evidence="1 4" id="KW-0732">Signal</keyword>
<comment type="subunit">
    <text evidence="4">Component of the lipopolysaccharide transport and assembly complex.</text>
</comment>
<dbReference type="STRING" id="560819.SAMN05428998_14924"/>
<dbReference type="RefSeq" id="WP_085127125.1">
    <property type="nucleotide sequence ID" value="NZ_FWZX01000049.1"/>
</dbReference>
<comment type="caution">
    <text evidence="4">Lacks conserved residue(s) required for the propagation of feature annotation.</text>
</comment>
<comment type="subcellular location">
    <subcellularLocation>
        <location evidence="4">Cell outer membrane</location>
    </subcellularLocation>
</comment>
<feature type="domain" description="LptD C-terminal" evidence="6">
    <location>
        <begin position="300"/>
        <end position="673"/>
    </location>
</feature>
<dbReference type="Gene3D" id="2.60.450.10">
    <property type="entry name" value="Lipopolysaccharide (LPS) transport protein A like domain"/>
    <property type="match status" value="1"/>
</dbReference>
<dbReference type="HAMAP" id="MF_01411">
    <property type="entry name" value="LPS_assembly_LptD"/>
    <property type="match status" value="1"/>
</dbReference>
<feature type="chain" id="PRO_5013417336" description="LPS-assembly protein LptD" evidence="4">
    <location>
        <begin position="36"/>
        <end position="738"/>
    </location>
</feature>
<dbReference type="Pfam" id="PF04453">
    <property type="entry name" value="LptD"/>
    <property type="match status" value="1"/>
</dbReference>
<proteinExistence type="inferred from homology"/>
<dbReference type="PANTHER" id="PTHR30189">
    <property type="entry name" value="LPS-ASSEMBLY PROTEIN"/>
    <property type="match status" value="1"/>
</dbReference>
<dbReference type="GO" id="GO:0015920">
    <property type="term" value="P:lipopolysaccharide transport"/>
    <property type="evidence" value="ECO:0007669"/>
    <property type="project" value="InterPro"/>
</dbReference>
<protein>
    <recommendedName>
        <fullName evidence="4">LPS-assembly protein LptD</fullName>
    </recommendedName>
</protein>
<dbReference type="PANTHER" id="PTHR30189:SF1">
    <property type="entry name" value="LPS-ASSEMBLY PROTEIN LPTD"/>
    <property type="match status" value="1"/>
</dbReference>
<keyword evidence="2 4" id="KW-0472">Membrane</keyword>
<dbReference type="InterPro" id="IPR007543">
    <property type="entry name" value="LptD_C"/>
</dbReference>
<comment type="similarity">
    <text evidence="4">Belongs to the LptD family.</text>
</comment>
<dbReference type="InterPro" id="IPR005653">
    <property type="entry name" value="OstA-like_N"/>
</dbReference>
<keyword evidence="8" id="KW-1185">Reference proteome</keyword>
<dbReference type="GO" id="GO:0043165">
    <property type="term" value="P:Gram-negative-bacterium-type cell outer membrane assembly"/>
    <property type="evidence" value="ECO:0007669"/>
    <property type="project" value="UniProtKB-UniRule"/>
</dbReference>
<dbReference type="GO" id="GO:1990351">
    <property type="term" value="C:transporter complex"/>
    <property type="evidence" value="ECO:0007669"/>
    <property type="project" value="TreeGrafter"/>
</dbReference>
<evidence type="ECO:0000256" key="2">
    <source>
        <dbReference type="ARBA" id="ARBA00023136"/>
    </source>
</evidence>
<dbReference type="AlphaFoldDB" id="A0A1Y6CQF5"/>
<accession>A0A1Y6CQF5</accession>
<evidence type="ECO:0000256" key="1">
    <source>
        <dbReference type="ARBA" id="ARBA00022729"/>
    </source>
</evidence>
<dbReference type="InterPro" id="IPR020889">
    <property type="entry name" value="LipoPS_assembly_LptD"/>
</dbReference>
<evidence type="ECO:0000259" key="5">
    <source>
        <dbReference type="Pfam" id="PF03968"/>
    </source>
</evidence>
<dbReference type="Proteomes" id="UP000192917">
    <property type="component" value="Unassembled WGS sequence"/>
</dbReference>
<evidence type="ECO:0000313" key="7">
    <source>
        <dbReference type="EMBL" id="SMF83360.1"/>
    </source>
</evidence>
<gene>
    <name evidence="4" type="primary">lptD</name>
    <name evidence="7" type="ORF">SAMN05428998_14924</name>
</gene>
<evidence type="ECO:0000259" key="6">
    <source>
        <dbReference type="Pfam" id="PF04453"/>
    </source>
</evidence>
<comment type="function">
    <text evidence="4">Involved in the assembly of lipopolysaccharide (LPS) at the surface of the outer membrane.</text>
</comment>
<dbReference type="EMBL" id="FWZX01000049">
    <property type="protein sequence ID" value="SMF83360.1"/>
    <property type="molecule type" value="Genomic_DNA"/>
</dbReference>
<feature type="domain" description="Organic solvent tolerance-like N-terminal" evidence="5">
    <location>
        <begin position="48"/>
        <end position="104"/>
    </location>
</feature>
<organism evidence="7 8">
    <name type="scientific">Tistlia consotensis USBA 355</name>
    <dbReference type="NCBI Taxonomy" id="560819"/>
    <lineage>
        <taxon>Bacteria</taxon>
        <taxon>Pseudomonadati</taxon>
        <taxon>Pseudomonadota</taxon>
        <taxon>Alphaproteobacteria</taxon>
        <taxon>Rhodospirillales</taxon>
        <taxon>Rhodovibrionaceae</taxon>
        <taxon>Tistlia</taxon>
    </lineage>
</organism>
<dbReference type="Pfam" id="PF03968">
    <property type="entry name" value="LptD_N"/>
    <property type="match status" value="1"/>
</dbReference>
<keyword evidence="3 4" id="KW-0998">Cell outer membrane</keyword>
<name>A0A1Y6CQF5_9PROT</name>
<evidence type="ECO:0000256" key="4">
    <source>
        <dbReference type="HAMAP-Rule" id="MF_01411"/>
    </source>
</evidence>
<feature type="signal peptide" evidence="4">
    <location>
        <begin position="1"/>
        <end position="35"/>
    </location>
</feature>
<evidence type="ECO:0000256" key="3">
    <source>
        <dbReference type="ARBA" id="ARBA00023237"/>
    </source>
</evidence>
<evidence type="ECO:0000313" key="8">
    <source>
        <dbReference type="Proteomes" id="UP000192917"/>
    </source>
</evidence>
<dbReference type="GO" id="GO:0009279">
    <property type="term" value="C:cell outer membrane"/>
    <property type="evidence" value="ECO:0007669"/>
    <property type="project" value="UniProtKB-SubCell"/>
</dbReference>
<sequence precursor="true">MAGGLLTEPNRRRRLGLAALAVVACLALGSGRAAAQEGIASNEPAAFTADEVNYDDALGVVTARGHVEINQGKRILLADTVTYNLKTQVVTASGNVSLLEPTGDVLFAEYAELTDDMAEGFIRGVKVLLSDNSRMVGTTALRTAGNRTSLKNAVYSPCNLCREDPTAAPVWQIKADKIVHDKQEHIVRYKNARLEAFGLPVFFTPYFDHPDPTVQKKSGFLAPSFGNSTFQGSYFDVPYFLNFSNNHDMTITPRFSTEQTLLLGVEHRILFEDGRIITRVSGTRSDLQPNQGDRLHDVLRGDIDQEARFDFNDYFRGGWDLNRSTDKTYRSTFGFGTEDRLTSRGFVEGFRGRNYFSANSFWYQTQRVGESDDQQVIALPTIDANYVSEPGRAGGYYTFDANVWNLTRLQGRDSRRASAITAWNLPYTSPLGDVYRFRVGVQSDLYFVNDFDPNNPDNVDPTNGQNFTTGRVFPQMSLEWRYPWAGPVGDSTQIIEPIVQGVVAPGFNQNSDIPNEDSVDFEFDDTNIFQPNRFTGRDLIDTGSRVDYGLQYSFVSPGGLFSQAFVGQSWRPVTEGVFAPGSGLEDNFSDYVGRVFLQPIPELDLTYRFRANKDTLDLSRSEATLTTGIPAFRLSLNYLSIQGNQTTSNGTTTGFPDREEISLSVSSQLTSYWHGTVSATRDLIANETRDISESLFYQDECVLIGFNHTTSFTNNSEVDTNSQFTFFLTLKYLGNVAG</sequence>
<reference evidence="7 8" key="1">
    <citation type="submission" date="2017-04" db="EMBL/GenBank/DDBJ databases">
        <authorList>
            <person name="Afonso C.L."/>
            <person name="Miller P.J."/>
            <person name="Scott M.A."/>
            <person name="Spackman E."/>
            <person name="Goraichik I."/>
            <person name="Dimitrov K.M."/>
            <person name="Suarez D.L."/>
            <person name="Swayne D.E."/>
        </authorList>
    </citation>
    <scope>NUCLEOTIDE SEQUENCE [LARGE SCALE GENOMIC DNA]</scope>
    <source>
        <strain evidence="7 8">USBA 355</strain>
    </source>
</reference>